<name>A0A2M8P2N2_9CHLR</name>
<gene>
    <name evidence="4" type="ORF">CUN51_02400</name>
</gene>
<evidence type="ECO:0000313" key="5">
    <source>
        <dbReference type="Proteomes" id="UP000228921"/>
    </source>
</evidence>
<feature type="domain" description="Metallo-beta-lactamase" evidence="3">
    <location>
        <begin position="9"/>
        <end position="190"/>
    </location>
</feature>
<dbReference type="SUPFAM" id="SSF56281">
    <property type="entry name" value="Metallo-hydrolase/oxidoreductase"/>
    <property type="match status" value="1"/>
</dbReference>
<dbReference type="Proteomes" id="UP000228921">
    <property type="component" value="Unassembled WGS sequence"/>
</dbReference>
<dbReference type="AlphaFoldDB" id="A0A2M8P2N2"/>
<evidence type="ECO:0000313" key="4">
    <source>
        <dbReference type="EMBL" id="PJF31813.1"/>
    </source>
</evidence>
<dbReference type="Pfam" id="PF12706">
    <property type="entry name" value="Lactamase_B_2"/>
    <property type="match status" value="1"/>
</dbReference>
<dbReference type="InterPro" id="IPR036866">
    <property type="entry name" value="RibonucZ/Hydroxyglut_hydro"/>
</dbReference>
<keyword evidence="1 2" id="KW-0378">Hydrolase</keyword>
<organism evidence="4 5">
    <name type="scientific">Candidatus Thermofonsia Clade 1 bacterium</name>
    <dbReference type="NCBI Taxonomy" id="2364210"/>
    <lineage>
        <taxon>Bacteria</taxon>
        <taxon>Bacillati</taxon>
        <taxon>Chloroflexota</taxon>
        <taxon>Candidatus Thermofontia</taxon>
        <taxon>Candidatus Thermofonsia Clade 1</taxon>
    </lineage>
</organism>
<dbReference type="Gene3D" id="3.60.15.10">
    <property type="entry name" value="Ribonuclease Z/Hydroxyacylglutathione hydrolase-like"/>
    <property type="match status" value="1"/>
</dbReference>
<dbReference type="PANTHER" id="PTHR43546:SF3">
    <property type="entry name" value="UPF0173 METAL-DEPENDENT HYDROLASE MJ1163"/>
    <property type="match status" value="1"/>
</dbReference>
<dbReference type="EMBL" id="PGTK01000002">
    <property type="protein sequence ID" value="PJF31813.1"/>
    <property type="molecule type" value="Genomic_DNA"/>
</dbReference>
<comment type="caution">
    <text evidence="4">The sequence shown here is derived from an EMBL/GenBank/DDBJ whole genome shotgun (WGS) entry which is preliminary data.</text>
</comment>
<protein>
    <recommendedName>
        <fullName evidence="2">UPF0173 metal-dependent hydrolase CUN51_02400</fullName>
    </recommendedName>
</protein>
<dbReference type="InterPro" id="IPR050114">
    <property type="entry name" value="UPF0173_UPF0282_UlaG_hydrolase"/>
</dbReference>
<evidence type="ECO:0000259" key="3">
    <source>
        <dbReference type="SMART" id="SM00849"/>
    </source>
</evidence>
<proteinExistence type="inferred from homology"/>
<dbReference type="InterPro" id="IPR001279">
    <property type="entry name" value="Metallo-B-lactamas"/>
</dbReference>
<dbReference type="InterPro" id="IPR022877">
    <property type="entry name" value="UPF0173"/>
</dbReference>
<comment type="similarity">
    <text evidence="2">Belongs to the UPF0173 family.</text>
</comment>
<dbReference type="HAMAP" id="MF_00457">
    <property type="entry name" value="UPF0173"/>
    <property type="match status" value="1"/>
</dbReference>
<accession>A0A2M8P2N2</accession>
<dbReference type="NCBIfam" id="NF001911">
    <property type="entry name" value="PRK00685.1"/>
    <property type="match status" value="1"/>
</dbReference>
<reference evidence="4 5" key="1">
    <citation type="submission" date="2017-11" db="EMBL/GenBank/DDBJ databases">
        <title>Evolution of Phototrophy in the Chloroflexi Phylum Driven by Horizontal Gene Transfer.</title>
        <authorList>
            <person name="Ward L.M."/>
            <person name="Hemp J."/>
            <person name="Shih P.M."/>
            <person name="Mcglynn S.E."/>
            <person name="Fischer W."/>
        </authorList>
    </citation>
    <scope>NUCLEOTIDE SEQUENCE [LARGE SCALE GENOMIC DNA]</scope>
    <source>
        <strain evidence="4">CP2_2F</strain>
    </source>
</reference>
<evidence type="ECO:0000256" key="2">
    <source>
        <dbReference type="HAMAP-Rule" id="MF_00457"/>
    </source>
</evidence>
<sequence>MSIHIRWLGHSAFDLTLNGIHVLIDPFLTGNPLAPVEAEQLAADFILLTHAHADHVGDTVAIAKRTGATVIGVWEVHAWLQNHGVQNTHPQNTGGGFMHPFGHVKFVRADHSSSFPDGSYGGVACGIVLTVGDVRMYFAGDTALFSDMRLIGDMGIHFAALPIGDNFTMGPSESIEATRLIRPQSVFPIHYNTFPVIQQDVASWAQRVHNETEAKVIVVDPGGSFSL</sequence>
<dbReference type="GO" id="GO:0016787">
    <property type="term" value="F:hydrolase activity"/>
    <property type="evidence" value="ECO:0007669"/>
    <property type="project" value="UniProtKB-UniRule"/>
</dbReference>
<dbReference type="PANTHER" id="PTHR43546">
    <property type="entry name" value="UPF0173 METAL-DEPENDENT HYDROLASE MJ1163-RELATED"/>
    <property type="match status" value="1"/>
</dbReference>
<dbReference type="SMART" id="SM00849">
    <property type="entry name" value="Lactamase_B"/>
    <property type="match status" value="1"/>
</dbReference>
<evidence type="ECO:0000256" key="1">
    <source>
        <dbReference type="ARBA" id="ARBA00022801"/>
    </source>
</evidence>